<dbReference type="OrthoDB" id="1929523at2759"/>
<dbReference type="Pfam" id="PF03168">
    <property type="entry name" value="LEA_2"/>
    <property type="match status" value="1"/>
</dbReference>
<dbReference type="PANTHER" id="PTHR31852">
    <property type="entry name" value="LATE EMBRYOGENESIS ABUNDANT (LEA) HYDROXYPROLINE-RICH GLYCOPROTEIN FAMILY"/>
    <property type="match status" value="1"/>
</dbReference>
<dbReference type="KEGG" id="aprc:113852295"/>
<evidence type="ECO:0000259" key="2">
    <source>
        <dbReference type="Pfam" id="PF03168"/>
    </source>
</evidence>
<evidence type="ECO:0000313" key="4">
    <source>
        <dbReference type="RefSeq" id="XP_027338331.1"/>
    </source>
</evidence>
<dbReference type="Proteomes" id="UP000694853">
    <property type="component" value="Unplaced"/>
</dbReference>
<feature type="domain" description="Late embryogenesis abundant protein LEA-2 subgroup" evidence="2">
    <location>
        <begin position="73"/>
        <end position="166"/>
    </location>
</feature>
<name>A0A8B8K3U9_ABRPR</name>
<sequence>MKEGSSSKGRKKCLAITFIVVITIVLLVVILALVFRPRQPISTVDSVSIKDMDMSMDLFAARLNLNLTLQVDVSVENPNKFGFKFYDGNALLNYRGQLIGDAIIPNEEILAEETKRMNLTLTLMADHLFSNPQALNDVSSGALPLNTLIRISGQVDMLGFIIFHVGSTSSCDFTLYLSNKTIVNIKCQYKTKIGR</sequence>
<dbReference type="InterPro" id="IPR004864">
    <property type="entry name" value="LEA_2"/>
</dbReference>
<evidence type="ECO:0000256" key="1">
    <source>
        <dbReference type="SAM" id="Phobius"/>
    </source>
</evidence>
<reference evidence="4" key="2">
    <citation type="submission" date="2025-08" db="UniProtKB">
        <authorList>
            <consortium name="RefSeq"/>
        </authorList>
    </citation>
    <scope>IDENTIFICATION</scope>
    <source>
        <tissue evidence="4">Young leaves</tissue>
    </source>
</reference>
<keyword evidence="3" id="KW-1185">Reference proteome</keyword>
<keyword evidence="1" id="KW-1133">Transmembrane helix</keyword>
<dbReference type="SUPFAM" id="SSF117070">
    <property type="entry name" value="LEA14-like"/>
    <property type="match status" value="1"/>
</dbReference>
<dbReference type="InterPro" id="IPR055301">
    <property type="entry name" value="Lea14-like_2"/>
</dbReference>
<reference evidence="3" key="1">
    <citation type="journal article" date="2019" name="Toxins">
        <title>Detection of Abrin-Like and Prepropulchellin-Like Toxin Genes and Transcripts Using Whole Genome Sequencing and Full-Length Transcript Sequencing of Abrus precatorius.</title>
        <authorList>
            <person name="Hovde B.T."/>
            <person name="Daligault H.E."/>
            <person name="Hanschen E.R."/>
            <person name="Kunde Y.A."/>
            <person name="Johnson M.B."/>
            <person name="Starkenburg S.R."/>
            <person name="Johnson S.L."/>
        </authorList>
    </citation>
    <scope>NUCLEOTIDE SEQUENCE [LARGE SCALE GENOMIC DNA]</scope>
</reference>
<dbReference type="Gene3D" id="2.60.40.1820">
    <property type="match status" value="1"/>
</dbReference>
<proteinExistence type="predicted"/>
<dbReference type="GeneID" id="113852295"/>
<organism evidence="3 4">
    <name type="scientific">Abrus precatorius</name>
    <name type="common">Indian licorice</name>
    <name type="synonym">Glycine abrus</name>
    <dbReference type="NCBI Taxonomy" id="3816"/>
    <lineage>
        <taxon>Eukaryota</taxon>
        <taxon>Viridiplantae</taxon>
        <taxon>Streptophyta</taxon>
        <taxon>Embryophyta</taxon>
        <taxon>Tracheophyta</taxon>
        <taxon>Spermatophyta</taxon>
        <taxon>Magnoliopsida</taxon>
        <taxon>eudicotyledons</taxon>
        <taxon>Gunneridae</taxon>
        <taxon>Pentapetalae</taxon>
        <taxon>rosids</taxon>
        <taxon>fabids</taxon>
        <taxon>Fabales</taxon>
        <taxon>Fabaceae</taxon>
        <taxon>Papilionoideae</taxon>
        <taxon>50 kb inversion clade</taxon>
        <taxon>NPAAA clade</taxon>
        <taxon>indigoferoid/millettioid clade</taxon>
        <taxon>Abreae</taxon>
        <taxon>Abrus</taxon>
    </lineage>
</organism>
<evidence type="ECO:0000313" key="3">
    <source>
        <dbReference type="Proteomes" id="UP000694853"/>
    </source>
</evidence>
<protein>
    <submittedName>
        <fullName evidence="4">Uncharacterized protein LOC113852295</fullName>
    </submittedName>
</protein>
<feature type="transmembrane region" description="Helical" evidence="1">
    <location>
        <begin position="12"/>
        <end position="35"/>
    </location>
</feature>
<dbReference type="RefSeq" id="XP_027338331.1">
    <property type="nucleotide sequence ID" value="XM_027482530.1"/>
</dbReference>
<dbReference type="AlphaFoldDB" id="A0A8B8K3U9"/>
<keyword evidence="1" id="KW-0472">Membrane</keyword>
<gene>
    <name evidence="4" type="primary">LOC113852295</name>
</gene>
<keyword evidence="1" id="KW-0812">Transmembrane</keyword>
<accession>A0A8B8K3U9</accession>